<dbReference type="Proteomes" id="UP000279994">
    <property type="component" value="Unassembled WGS sequence"/>
</dbReference>
<organism evidence="1 2">
    <name type="scientific">Nocardioides pocheonensis</name>
    <dbReference type="NCBI Taxonomy" id="661485"/>
    <lineage>
        <taxon>Bacteria</taxon>
        <taxon>Bacillati</taxon>
        <taxon>Actinomycetota</taxon>
        <taxon>Actinomycetes</taxon>
        <taxon>Propionibacteriales</taxon>
        <taxon>Nocardioidaceae</taxon>
        <taxon>Nocardioides</taxon>
    </lineage>
</organism>
<evidence type="ECO:0000313" key="1">
    <source>
        <dbReference type="EMBL" id="RNM15556.1"/>
    </source>
</evidence>
<evidence type="ECO:0000313" key="2">
    <source>
        <dbReference type="Proteomes" id="UP000279994"/>
    </source>
</evidence>
<dbReference type="AlphaFoldDB" id="A0A3N0GTP8"/>
<sequence>MVSELGAGFKGTGGDLGQIIDTSDAFIKSANDNFDVTTALIRDSNTVLRTQSDKGSAIRSFAQNLALFSGVVADN</sequence>
<name>A0A3N0GTP8_9ACTN</name>
<accession>A0A3N0GTP8</accession>
<feature type="non-terminal residue" evidence="1">
    <location>
        <position position="75"/>
    </location>
</feature>
<proteinExistence type="predicted"/>
<dbReference type="EMBL" id="RJSF01000021">
    <property type="protein sequence ID" value="RNM15556.1"/>
    <property type="molecule type" value="Genomic_DNA"/>
</dbReference>
<keyword evidence="2" id="KW-1185">Reference proteome</keyword>
<gene>
    <name evidence="1" type="ORF">EFL26_08465</name>
</gene>
<reference evidence="1 2" key="1">
    <citation type="submission" date="2018-11" db="EMBL/GenBank/DDBJ databases">
        <authorList>
            <person name="Li F."/>
        </authorList>
    </citation>
    <scope>NUCLEOTIDE SEQUENCE [LARGE SCALE GENOMIC DNA]</scope>
    <source>
        <strain evidence="1 2">Gsoil 818</strain>
    </source>
</reference>
<comment type="caution">
    <text evidence="1">The sequence shown here is derived from an EMBL/GenBank/DDBJ whole genome shotgun (WGS) entry which is preliminary data.</text>
</comment>
<protein>
    <submittedName>
        <fullName evidence="1">MCE family protein</fullName>
    </submittedName>
</protein>